<dbReference type="SUPFAM" id="SSF53098">
    <property type="entry name" value="Ribonuclease H-like"/>
    <property type="match status" value="1"/>
</dbReference>
<evidence type="ECO:0000259" key="2">
    <source>
        <dbReference type="SMART" id="SM00474"/>
    </source>
</evidence>
<protein>
    <recommendedName>
        <fullName evidence="2">3'-5' exonuclease domain-containing protein</fullName>
    </recommendedName>
</protein>
<dbReference type="InParanoid" id="G4ZEW8"/>
<evidence type="ECO:0000313" key="3">
    <source>
        <dbReference type="EMBL" id="EGZ17464.1"/>
    </source>
</evidence>
<dbReference type="Pfam" id="PF01612">
    <property type="entry name" value="DNA_pol_A_exo1"/>
    <property type="match status" value="1"/>
</dbReference>
<feature type="compositionally biased region" description="Basic residues" evidence="1">
    <location>
        <begin position="317"/>
        <end position="352"/>
    </location>
</feature>
<dbReference type="GeneID" id="20649203"/>
<sequence>MVPMKVRLTGLINQSPQYVIDQARAPIQFVASKKDFSYCAERLRSAQLMGLDTETRPTWGKTRGPNPCALLQIAVRDASHTEEVFILDLRRLPATVYNSTLTSVFLSKKIIKLGQSFLQDLKELAQSYPQASCFTVCKGVVEVNDLSIALAGAHNPLSLQKLVFFYLHRKLAKTQQMSNWERRPLTASQLHYAAADALVLIHLYDELLMRISKKQQGFELSEVTNVLDINLPRTPKCSLCFEVFDTAAELKKHRKICTVDVRMLVICAVCEGKKLVTEKAMEHHEKHCGVDEETVEPIVQVKRKRSLSMESRSSSTKTHKSISGKKRRLGASDAKRRKALKAKLRRKKKALKAKLSATQAEPQESEAPSCRDQAYKKRKMSMESSLLASDAMWSQISSDCSSTSAA</sequence>
<dbReference type="GO" id="GO:0008408">
    <property type="term" value="F:3'-5' exonuclease activity"/>
    <property type="evidence" value="ECO:0007669"/>
    <property type="project" value="InterPro"/>
</dbReference>
<dbReference type="InterPro" id="IPR002562">
    <property type="entry name" value="3'-5'_exonuclease_dom"/>
</dbReference>
<keyword evidence="4" id="KW-1185">Reference proteome</keyword>
<proteinExistence type="predicted"/>
<gene>
    <name evidence="3" type="ORF">PHYSODRAFT_351203</name>
</gene>
<accession>G4ZEW8</accession>
<dbReference type="RefSeq" id="XP_009526522.1">
    <property type="nucleotide sequence ID" value="XM_009528227.1"/>
</dbReference>
<dbReference type="GO" id="GO:0006139">
    <property type="term" value="P:nucleobase-containing compound metabolic process"/>
    <property type="evidence" value="ECO:0007669"/>
    <property type="project" value="InterPro"/>
</dbReference>
<dbReference type="InterPro" id="IPR012337">
    <property type="entry name" value="RNaseH-like_sf"/>
</dbReference>
<organism evidence="3 4">
    <name type="scientific">Phytophthora sojae (strain P6497)</name>
    <name type="common">Soybean stem and root rot agent</name>
    <name type="synonym">Phytophthora megasperma f. sp. glycines</name>
    <dbReference type="NCBI Taxonomy" id="1094619"/>
    <lineage>
        <taxon>Eukaryota</taxon>
        <taxon>Sar</taxon>
        <taxon>Stramenopiles</taxon>
        <taxon>Oomycota</taxon>
        <taxon>Peronosporomycetes</taxon>
        <taxon>Peronosporales</taxon>
        <taxon>Peronosporaceae</taxon>
        <taxon>Phytophthora</taxon>
    </lineage>
</organism>
<dbReference type="PANTHER" id="PTHR47765:SF2">
    <property type="entry name" value="EXONUCLEASE MUT-7 HOMOLOG"/>
    <property type="match status" value="1"/>
</dbReference>
<dbReference type="InterPro" id="IPR036397">
    <property type="entry name" value="RNaseH_sf"/>
</dbReference>
<dbReference type="Proteomes" id="UP000002640">
    <property type="component" value="Unassembled WGS sequence"/>
</dbReference>
<dbReference type="SMART" id="SM00474">
    <property type="entry name" value="35EXOc"/>
    <property type="match status" value="1"/>
</dbReference>
<name>G4ZEW8_PHYSP</name>
<dbReference type="InterPro" id="IPR052408">
    <property type="entry name" value="Exonuclease_MUT-7-like"/>
</dbReference>
<feature type="region of interest" description="Disordered" evidence="1">
    <location>
        <begin position="303"/>
        <end position="386"/>
    </location>
</feature>
<reference evidence="3 4" key="1">
    <citation type="journal article" date="2006" name="Science">
        <title>Phytophthora genome sequences uncover evolutionary origins and mechanisms of pathogenesis.</title>
        <authorList>
            <person name="Tyler B.M."/>
            <person name="Tripathy S."/>
            <person name="Zhang X."/>
            <person name="Dehal P."/>
            <person name="Jiang R.H."/>
            <person name="Aerts A."/>
            <person name="Arredondo F.D."/>
            <person name="Baxter L."/>
            <person name="Bensasson D."/>
            <person name="Beynon J.L."/>
            <person name="Chapman J."/>
            <person name="Damasceno C.M."/>
            <person name="Dorrance A.E."/>
            <person name="Dou D."/>
            <person name="Dickerman A.W."/>
            <person name="Dubchak I.L."/>
            <person name="Garbelotto M."/>
            <person name="Gijzen M."/>
            <person name="Gordon S.G."/>
            <person name="Govers F."/>
            <person name="Grunwald N.J."/>
            <person name="Huang W."/>
            <person name="Ivors K.L."/>
            <person name="Jones R.W."/>
            <person name="Kamoun S."/>
            <person name="Krampis K."/>
            <person name="Lamour K.H."/>
            <person name="Lee M.K."/>
            <person name="McDonald W.H."/>
            <person name="Medina M."/>
            <person name="Meijer H.J."/>
            <person name="Nordberg E.K."/>
            <person name="Maclean D.J."/>
            <person name="Ospina-Giraldo M.D."/>
            <person name="Morris P.F."/>
            <person name="Phuntumart V."/>
            <person name="Putnam N.H."/>
            <person name="Rash S."/>
            <person name="Rose J.K."/>
            <person name="Sakihama Y."/>
            <person name="Salamov A.A."/>
            <person name="Savidor A."/>
            <person name="Scheuring C.F."/>
            <person name="Smith B.M."/>
            <person name="Sobral B.W."/>
            <person name="Terry A."/>
            <person name="Torto-Alalibo T.A."/>
            <person name="Win J."/>
            <person name="Xu Z."/>
            <person name="Zhang H."/>
            <person name="Grigoriev I.V."/>
            <person name="Rokhsar D.S."/>
            <person name="Boore J.L."/>
        </authorList>
    </citation>
    <scope>NUCLEOTIDE SEQUENCE [LARGE SCALE GENOMIC DNA]</scope>
    <source>
        <strain evidence="3 4">P6497</strain>
    </source>
</reference>
<dbReference type="KEGG" id="psoj:PHYSODRAFT_351203"/>
<dbReference type="EMBL" id="JH159154">
    <property type="protein sequence ID" value="EGZ17464.1"/>
    <property type="molecule type" value="Genomic_DNA"/>
</dbReference>
<evidence type="ECO:0000313" key="4">
    <source>
        <dbReference type="Proteomes" id="UP000002640"/>
    </source>
</evidence>
<dbReference type="AlphaFoldDB" id="G4ZEW8"/>
<evidence type="ECO:0000256" key="1">
    <source>
        <dbReference type="SAM" id="MobiDB-lite"/>
    </source>
</evidence>
<dbReference type="PANTHER" id="PTHR47765">
    <property type="entry name" value="3'-5' EXONUCLEASE DOMAIN-CONTAINING PROTEIN"/>
    <property type="match status" value="1"/>
</dbReference>
<dbReference type="GO" id="GO:0003676">
    <property type="term" value="F:nucleic acid binding"/>
    <property type="evidence" value="ECO:0007669"/>
    <property type="project" value="InterPro"/>
</dbReference>
<dbReference type="Gene3D" id="3.30.420.10">
    <property type="entry name" value="Ribonuclease H-like superfamily/Ribonuclease H"/>
    <property type="match status" value="1"/>
</dbReference>
<feature type="domain" description="3'-5' exonuclease" evidence="2">
    <location>
        <begin position="27"/>
        <end position="212"/>
    </location>
</feature>
<dbReference type="SMR" id="G4ZEW8"/>
<dbReference type="OMA" id="QQMSNWA"/>
<dbReference type="STRING" id="1094619.G4ZEW8"/>